<organism evidence="2 3">
    <name type="scientific">Actinopolymorpha pittospori</name>
    <dbReference type="NCBI Taxonomy" id="648752"/>
    <lineage>
        <taxon>Bacteria</taxon>
        <taxon>Bacillati</taxon>
        <taxon>Actinomycetota</taxon>
        <taxon>Actinomycetes</taxon>
        <taxon>Propionibacteriales</taxon>
        <taxon>Actinopolymorphaceae</taxon>
        <taxon>Actinopolymorpha</taxon>
    </lineage>
</organism>
<accession>A0A927MYH1</accession>
<evidence type="ECO:0000313" key="3">
    <source>
        <dbReference type="Proteomes" id="UP000638648"/>
    </source>
</evidence>
<dbReference type="Proteomes" id="UP000638648">
    <property type="component" value="Unassembled WGS sequence"/>
</dbReference>
<dbReference type="EMBL" id="JADBEM010000001">
    <property type="protein sequence ID" value="MBE1609275.1"/>
    <property type="molecule type" value="Genomic_DNA"/>
</dbReference>
<sequence length="76" mass="8497">MDALGREVREGGEFLRVGKTEFESRRPEPQSEEWKVIDQHASILATSRTVFIPISRVRSRGNGTARTDSADPDPCP</sequence>
<dbReference type="AlphaFoldDB" id="A0A927MYH1"/>
<comment type="caution">
    <text evidence="2">The sequence shown here is derived from an EMBL/GenBank/DDBJ whole genome shotgun (WGS) entry which is preliminary data.</text>
</comment>
<keyword evidence="3" id="KW-1185">Reference proteome</keyword>
<name>A0A927MYH1_9ACTN</name>
<evidence type="ECO:0000313" key="2">
    <source>
        <dbReference type="EMBL" id="MBE1609275.1"/>
    </source>
</evidence>
<proteinExistence type="predicted"/>
<evidence type="ECO:0000256" key="1">
    <source>
        <dbReference type="SAM" id="MobiDB-lite"/>
    </source>
</evidence>
<feature type="region of interest" description="Disordered" evidence="1">
    <location>
        <begin position="57"/>
        <end position="76"/>
    </location>
</feature>
<reference evidence="2" key="1">
    <citation type="submission" date="2020-10" db="EMBL/GenBank/DDBJ databases">
        <title>Sequencing the genomes of 1000 actinobacteria strains.</title>
        <authorList>
            <person name="Klenk H.-P."/>
        </authorList>
    </citation>
    <scope>NUCLEOTIDE SEQUENCE</scope>
    <source>
        <strain evidence="2">DSM 45354</strain>
    </source>
</reference>
<gene>
    <name evidence="2" type="ORF">HEB94_006123</name>
</gene>
<protein>
    <submittedName>
        <fullName evidence="2">Uncharacterized protein</fullName>
    </submittedName>
</protein>
<dbReference type="RefSeq" id="WP_202896622.1">
    <property type="nucleotide sequence ID" value="NZ_BAABJL010000142.1"/>
</dbReference>